<name>A0ACC6PP57_9ACTN</name>
<gene>
    <name evidence="1" type="ORF">WKI67_07605</name>
</gene>
<protein>
    <submittedName>
        <fullName evidence="1">BTAD domain-containing putative transcriptional regulator</fullName>
    </submittedName>
</protein>
<sequence length="1056" mass="112055">MTTDLTLLPRVAYRGQEVTAPRLRGLLALLAGDLRTGCSTERLVAGLWPADLPERPGKAVQVLVSRARTQLGADVLASTPTGYRLALAEDQVDSSALLLHAAAGADRARAGDHAGSLAAAEAGLALWRGTPDEAGDTDDPVAALRSERAPVRGALIRAQALALARLGRHAEAAGPLALAAAEHPRDEELLAELLRGEAAKAGPSAALMRYEAYRRELRDELGTDPGAGLKAVQQELLRGEAPVVRHGVPHEPNPLLGRDEDIAAVERLLRLSRAVTVVGPGGLGKTRLAHAVSRRAEQRVVYFVPLAGVTADEDVAAEVASALGAGDGRHAAISGHSPADPVPGILGALGSGPALLVLDNCEQVVRGAAALVRTLVSSSDDVRVLATSRAPLGLTSEAVYALPELGPDTSAELFTQRARAARSGVQLPPDAVAELCGHLDGLPLAVELAAARVRVLSVPEIARRLGDRFALLRGGARDVPERHRTLHAVVEWSWNLLAEDARAALRTLSVFPGGCSGEAAEHVLGDDALFLLEQLADQSLITVADTPAGVRFRMLETVREFSAARRAEAGEDEEAVSRFLAWARDFGVAYHDWFFGAEPRAAWERIRDEQDNLVPALRHALDRTDRPTIAALTAVLAALWSTDSSFHRLSALAADTGPPLSHYYPEPEDVEVARAAAVLCTAALFMGHGPAAVRQLVTLRRLPPAPPDTLLRAIAVVLSAIPEMLPPDYDVLRGLCDDEQPLVAGVAECIATYVWEFGHDIDRALASARRILAELASADNPSMQLMGHSRLSELCLRTGQGEEAYEHLKAALEVVPRLGDGHDYVFIRTSLVLACLQRGDPDEADYWLRQTENDNTPELDAFYRPGLGGRAEIALARGLTEVGLGLWRAAVDRMPGAGSTHSGDLWLDPWAVQIQSAAVTAHAHAARLELVAEPLGRLRRGLRTLLAGPSGSPMELVLFGTVLHTLGMAGLASADADADTDADADADADAVRMIALAEQLRVFREFPSMSAARARQAVEAAGNAAGAAYADAVSEYAALERDELREAARELISGRG</sequence>
<organism evidence="1 2">
    <name type="scientific">Streptomyces achmelvichensis</name>
    <dbReference type="NCBI Taxonomy" id="3134111"/>
    <lineage>
        <taxon>Bacteria</taxon>
        <taxon>Bacillati</taxon>
        <taxon>Actinomycetota</taxon>
        <taxon>Actinomycetes</taxon>
        <taxon>Kitasatosporales</taxon>
        <taxon>Streptomycetaceae</taxon>
        <taxon>Streptomyces</taxon>
    </lineage>
</organism>
<evidence type="ECO:0000313" key="2">
    <source>
        <dbReference type="Proteomes" id="UP001377168"/>
    </source>
</evidence>
<comment type="caution">
    <text evidence="1">The sequence shown here is derived from an EMBL/GenBank/DDBJ whole genome shotgun (WGS) entry which is preliminary data.</text>
</comment>
<dbReference type="Proteomes" id="UP001377168">
    <property type="component" value="Unassembled WGS sequence"/>
</dbReference>
<reference evidence="1" key="1">
    <citation type="submission" date="2024-03" db="EMBL/GenBank/DDBJ databases">
        <title>Novel Streptomyces species of biotechnological and ecological value are a feature of Machair soil.</title>
        <authorList>
            <person name="Prole J.R."/>
            <person name="Goodfellow M."/>
            <person name="Allenby N."/>
            <person name="Ward A.C."/>
        </authorList>
    </citation>
    <scope>NUCLEOTIDE SEQUENCE</scope>
    <source>
        <strain evidence="1">MS2.AVA.5</strain>
    </source>
</reference>
<evidence type="ECO:0000313" key="1">
    <source>
        <dbReference type="EMBL" id="MEJ8633258.1"/>
    </source>
</evidence>
<dbReference type="EMBL" id="JBBKAJ010000022">
    <property type="protein sequence ID" value="MEJ8633258.1"/>
    <property type="molecule type" value="Genomic_DNA"/>
</dbReference>
<proteinExistence type="predicted"/>
<keyword evidence="2" id="KW-1185">Reference proteome</keyword>
<accession>A0ACC6PP57</accession>